<dbReference type="PANTHER" id="PTHR11138">
    <property type="entry name" value="METHIONYL-TRNA FORMYLTRANSFERASE"/>
    <property type="match status" value="1"/>
</dbReference>
<dbReference type="Gene3D" id="3.40.50.12230">
    <property type="match status" value="1"/>
</dbReference>
<dbReference type="AlphaFoldDB" id="A0A1G9KXC0"/>
<organism evidence="6 7">
    <name type="scientific">Siphonobacter aquaeclarae</name>
    <dbReference type="NCBI Taxonomy" id="563176"/>
    <lineage>
        <taxon>Bacteria</taxon>
        <taxon>Pseudomonadati</taxon>
        <taxon>Bacteroidota</taxon>
        <taxon>Cytophagia</taxon>
        <taxon>Cytophagales</taxon>
        <taxon>Cytophagaceae</taxon>
        <taxon>Siphonobacter</taxon>
    </lineage>
</organism>
<dbReference type="InterPro" id="IPR036477">
    <property type="entry name" value="Formyl_transf_N_sf"/>
</dbReference>
<evidence type="ECO:0000256" key="1">
    <source>
        <dbReference type="ARBA" id="ARBA00010699"/>
    </source>
</evidence>
<evidence type="ECO:0000259" key="5">
    <source>
        <dbReference type="Pfam" id="PF02911"/>
    </source>
</evidence>
<dbReference type="Proteomes" id="UP000198901">
    <property type="component" value="Unassembled WGS sequence"/>
</dbReference>
<reference evidence="6 7" key="1">
    <citation type="submission" date="2016-10" db="EMBL/GenBank/DDBJ databases">
        <authorList>
            <person name="de Groot N.N."/>
        </authorList>
    </citation>
    <scope>NUCLEOTIDE SEQUENCE [LARGE SCALE GENOMIC DNA]</scope>
    <source>
        <strain evidence="6 7">DSM 21668</strain>
    </source>
</reference>
<accession>A0A1G9KXC0</accession>
<dbReference type="CDD" id="cd08704">
    <property type="entry name" value="Met_tRNA_FMT_C"/>
    <property type="match status" value="1"/>
</dbReference>
<feature type="domain" description="Formyl transferase C-terminal" evidence="5">
    <location>
        <begin position="201"/>
        <end position="278"/>
    </location>
</feature>
<comment type="similarity">
    <text evidence="1">Belongs to the Fmt family.</text>
</comment>
<dbReference type="STRING" id="563176.SAMN04488090_1169"/>
<keyword evidence="7" id="KW-1185">Reference proteome</keyword>
<dbReference type="OrthoDB" id="9802815at2"/>
<dbReference type="SUPFAM" id="SSF53328">
    <property type="entry name" value="Formyltransferase"/>
    <property type="match status" value="1"/>
</dbReference>
<dbReference type="RefSeq" id="WP_093198974.1">
    <property type="nucleotide sequence ID" value="NZ_FNGS01000002.1"/>
</dbReference>
<dbReference type="InterPro" id="IPR044135">
    <property type="entry name" value="Met-tRNA-FMT_C"/>
</dbReference>
<evidence type="ECO:0000256" key="3">
    <source>
        <dbReference type="ARBA" id="ARBA00022917"/>
    </source>
</evidence>
<evidence type="ECO:0000259" key="4">
    <source>
        <dbReference type="Pfam" id="PF00551"/>
    </source>
</evidence>
<evidence type="ECO:0000313" key="7">
    <source>
        <dbReference type="Proteomes" id="UP000198901"/>
    </source>
</evidence>
<dbReference type="Pfam" id="PF00551">
    <property type="entry name" value="Formyl_trans_N"/>
    <property type="match status" value="1"/>
</dbReference>
<keyword evidence="2 6" id="KW-0808">Transferase</keyword>
<dbReference type="EMBL" id="FNGS01000002">
    <property type="protein sequence ID" value="SDL54351.1"/>
    <property type="molecule type" value="Genomic_DNA"/>
</dbReference>
<feature type="domain" description="Formyl transferase N-terminal" evidence="4">
    <location>
        <begin position="57"/>
        <end position="167"/>
    </location>
</feature>
<dbReference type="SUPFAM" id="SSF50486">
    <property type="entry name" value="FMT C-terminal domain-like"/>
    <property type="match status" value="1"/>
</dbReference>
<dbReference type="GO" id="GO:0005829">
    <property type="term" value="C:cytosol"/>
    <property type="evidence" value="ECO:0007669"/>
    <property type="project" value="TreeGrafter"/>
</dbReference>
<dbReference type="InterPro" id="IPR005793">
    <property type="entry name" value="Formyl_trans_C"/>
</dbReference>
<proteinExistence type="inferred from homology"/>
<dbReference type="Pfam" id="PF02911">
    <property type="entry name" value="Formyl_trans_C"/>
    <property type="match status" value="1"/>
</dbReference>
<dbReference type="InterPro" id="IPR011034">
    <property type="entry name" value="Formyl_transferase-like_C_sf"/>
</dbReference>
<dbReference type="PANTHER" id="PTHR11138:SF5">
    <property type="entry name" value="METHIONYL-TRNA FORMYLTRANSFERASE, MITOCHONDRIAL"/>
    <property type="match status" value="1"/>
</dbReference>
<gene>
    <name evidence="6" type="ORF">SAMN04488090_1169</name>
</gene>
<name>A0A1G9KXC0_9BACT</name>
<protein>
    <submittedName>
        <fullName evidence="6">Methionyl-tRNA formyltransferase</fullName>
    </submittedName>
</protein>
<dbReference type="InterPro" id="IPR002376">
    <property type="entry name" value="Formyl_transf_N"/>
</dbReference>
<evidence type="ECO:0000313" key="6">
    <source>
        <dbReference type="EMBL" id="SDL54351.1"/>
    </source>
</evidence>
<sequence>MRVALLSSSAAGIPVLQWLAGQQVLSGLGVLDLPDNEDIVFPARAIGIPVRQLTGAAFDASLEAWIKEVQPDIVLVIGCPYRIPERLLDQPVHGFYNVHFGALPVYGGSTPLFWQIRHQEKTGELTIHRMNARLDKGPVAVRLPLAIEPADTYGLLMSRYALQSVEGVYRLLIGLQQGTLTLEPQAETAVRFHPRPAGREVFIDWAGMNARQIEALVRACNPWNRGAIARLKGWSIKIVEAAATVELPGIPPGTLRFESENTVYVSCAEQTALRIDIVYAREGYFSGPAIARFGIRSGDRFDAL</sequence>
<dbReference type="GO" id="GO:0004479">
    <property type="term" value="F:methionyl-tRNA formyltransferase activity"/>
    <property type="evidence" value="ECO:0007669"/>
    <property type="project" value="TreeGrafter"/>
</dbReference>
<keyword evidence="3" id="KW-0648">Protein biosynthesis</keyword>
<evidence type="ECO:0000256" key="2">
    <source>
        <dbReference type="ARBA" id="ARBA00022679"/>
    </source>
</evidence>